<accession>A0A2C9KH61</accession>
<dbReference type="VEuPathDB" id="VectorBase:BGLAX_035639"/>
<dbReference type="AlphaFoldDB" id="A0A2C9KH61"/>
<evidence type="ECO:0000313" key="2">
    <source>
        <dbReference type="Proteomes" id="UP000076420"/>
    </source>
</evidence>
<reference evidence="1" key="1">
    <citation type="submission" date="2020-05" db="UniProtKB">
        <authorList>
            <consortium name="EnsemblMetazoa"/>
        </authorList>
    </citation>
    <scope>IDENTIFICATION</scope>
    <source>
        <strain evidence="1">BB02</strain>
    </source>
</reference>
<evidence type="ECO:0000313" key="1">
    <source>
        <dbReference type="EnsemblMetazoa" id="BGLB019649-PA"/>
    </source>
</evidence>
<protein>
    <recommendedName>
        <fullName evidence="3">Fucolectin tachylectin-4 pentraxin-1 domain-containing protein</fullName>
    </recommendedName>
</protein>
<dbReference type="PANTHER" id="PTHR45713:SF6">
    <property type="entry name" value="F5_8 TYPE C DOMAIN-CONTAINING PROTEIN"/>
    <property type="match status" value="1"/>
</dbReference>
<organism evidence="1 2">
    <name type="scientific">Biomphalaria glabrata</name>
    <name type="common">Bloodfluke planorb</name>
    <name type="synonym">Freshwater snail</name>
    <dbReference type="NCBI Taxonomy" id="6526"/>
    <lineage>
        <taxon>Eukaryota</taxon>
        <taxon>Metazoa</taxon>
        <taxon>Spiralia</taxon>
        <taxon>Lophotrochozoa</taxon>
        <taxon>Mollusca</taxon>
        <taxon>Gastropoda</taxon>
        <taxon>Heterobranchia</taxon>
        <taxon>Euthyneura</taxon>
        <taxon>Panpulmonata</taxon>
        <taxon>Hygrophila</taxon>
        <taxon>Lymnaeoidea</taxon>
        <taxon>Planorbidae</taxon>
        <taxon>Biomphalaria</taxon>
    </lineage>
</organism>
<evidence type="ECO:0008006" key="3">
    <source>
        <dbReference type="Google" id="ProtNLM"/>
    </source>
</evidence>
<dbReference type="PANTHER" id="PTHR45713">
    <property type="entry name" value="FTP DOMAIN-CONTAINING PROTEIN"/>
    <property type="match status" value="1"/>
</dbReference>
<dbReference type="KEGG" id="bgt:106051309"/>
<name>A0A2C9KH61_BIOGL</name>
<gene>
    <name evidence="1" type="primary">106051309</name>
</gene>
<sequence>MDYYTTGRNVALVQKTSQTSTYSANGVTFGASKAVDGYTSSDFNDLRCSSTNDNDPKPMWSVTFPLSQITRYVLYNRGGSNEGRLVGFVLSGENSGSRKFDYRDTFNQALPVYIVTDAAKNGITEVTISTPVMVTLCEVEIYGECPAGTYTTPDLQCTNCPATCPNSCHIDTGICESSGYKYTP</sequence>
<dbReference type="EnsemblMetazoa" id="BGLB019649-RA">
    <property type="protein sequence ID" value="BGLB019649-PA"/>
    <property type="gene ID" value="BGLB019649"/>
</dbReference>
<dbReference type="InterPro" id="IPR008979">
    <property type="entry name" value="Galactose-bd-like_sf"/>
</dbReference>
<proteinExistence type="predicted"/>
<dbReference type="InterPro" id="IPR051941">
    <property type="entry name" value="BG_Antigen-Binding_Lectin"/>
</dbReference>
<dbReference type="VEuPathDB" id="VectorBase:BGLB019649"/>
<dbReference type="Proteomes" id="UP000076420">
    <property type="component" value="Unassembled WGS sequence"/>
</dbReference>
<dbReference type="Gene3D" id="2.60.120.260">
    <property type="entry name" value="Galactose-binding domain-like"/>
    <property type="match status" value="1"/>
</dbReference>
<dbReference type="SUPFAM" id="SSF49785">
    <property type="entry name" value="Galactose-binding domain-like"/>
    <property type="match status" value="1"/>
</dbReference>